<keyword evidence="2" id="KW-1133">Transmembrane helix</keyword>
<dbReference type="Gene3D" id="3.30.750.24">
    <property type="entry name" value="STAS domain"/>
    <property type="match status" value="1"/>
</dbReference>
<sequence length="375" mass="41047">MDTASGDPNEFEIDGVRYSWDRARDLMLMNGMPVVALLVESTFAGMMWGVERMVGGERFELAMQAAGRRSVEEEWRTFIAQMPAPEVGIAMLGGLTPLGGLGRWQVVEFDHELQSAVFRVTAGFEPIYQKSLGVEWGSAFIAGKFAGYCTKAFGTHCWAEQTRFVVRGDPHDEFVVRPSDRSVEDRLDAMLFTAESSAADLAAALERLRREVAERREVEARLREEAEVRQRVEEELRGKLEMIERQAADIRAMSTPILQVGAGVLAVPVVGRLDRQRAEALMEGLLPAVVERHARAAILDLTGAEALDATAINLLLRLTRAVRMIGARCLICGMSARAAQTAVNLDIELDGLVAHATLEAALDAAKRGIAKVGVA</sequence>
<feature type="coiled-coil region" evidence="1">
    <location>
        <begin position="191"/>
        <end position="253"/>
    </location>
</feature>
<dbReference type="CDD" id="cd07041">
    <property type="entry name" value="STAS_RsbR_RsbS_like"/>
    <property type="match status" value="1"/>
</dbReference>
<dbReference type="PANTHER" id="PTHR33745">
    <property type="entry name" value="RSBT ANTAGONIST PROTEIN RSBS-RELATED"/>
    <property type="match status" value="1"/>
</dbReference>
<dbReference type="EMBL" id="JMCC02000113">
    <property type="protein sequence ID" value="KIG12924.1"/>
    <property type="molecule type" value="Genomic_DNA"/>
</dbReference>
<keyword evidence="1" id="KW-0175">Coiled coil</keyword>
<dbReference type="Pfam" id="PF01740">
    <property type="entry name" value="STAS"/>
    <property type="match status" value="1"/>
</dbReference>
<keyword evidence="2" id="KW-0472">Membrane</keyword>
<organism evidence="4 5">
    <name type="scientific">Enhygromyxa salina</name>
    <dbReference type="NCBI Taxonomy" id="215803"/>
    <lineage>
        <taxon>Bacteria</taxon>
        <taxon>Pseudomonadati</taxon>
        <taxon>Myxococcota</taxon>
        <taxon>Polyangia</taxon>
        <taxon>Nannocystales</taxon>
        <taxon>Nannocystaceae</taxon>
        <taxon>Enhygromyxa</taxon>
    </lineage>
</organism>
<evidence type="ECO:0000256" key="2">
    <source>
        <dbReference type="SAM" id="Phobius"/>
    </source>
</evidence>
<comment type="caution">
    <text evidence="4">The sequence shown here is derived from an EMBL/GenBank/DDBJ whole genome shotgun (WGS) entry which is preliminary data.</text>
</comment>
<accession>A0A0C1Z5N8</accession>
<evidence type="ECO:0000313" key="5">
    <source>
        <dbReference type="Proteomes" id="UP000031599"/>
    </source>
</evidence>
<dbReference type="PANTHER" id="PTHR33745:SF1">
    <property type="entry name" value="RSBT ANTAGONIST PROTEIN RSBS"/>
    <property type="match status" value="1"/>
</dbReference>
<keyword evidence="2" id="KW-0812">Transmembrane</keyword>
<dbReference type="InterPro" id="IPR036513">
    <property type="entry name" value="STAS_dom_sf"/>
</dbReference>
<name>A0A0C1Z5N8_9BACT</name>
<dbReference type="InterPro" id="IPR051932">
    <property type="entry name" value="Bact_StressResp_Reg"/>
</dbReference>
<reference evidence="4 5" key="1">
    <citation type="submission" date="2014-12" db="EMBL/GenBank/DDBJ databases">
        <title>Genome assembly of Enhygromyxa salina DSM 15201.</title>
        <authorList>
            <person name="Sharma G."/>
            <person name="Subramanian S."/>
        </authorList>
    </citation>
    <scope>NUCLEOTIDE SEQUENCE [LARGE SCALE GENOMIC DNA]</scope>
    <source>
        <strain evidence="4 5">DSM 15201</strain>
    </source>
</reference>
<feature type="domain" description="STAS" evidence="3">
    <location>
        <begin position="254"/>
        <end position="365"/>
    </location>
</feature>
<dbReference type="Proteomes" id="UP000031599">
    <property type="component" value="Unassembled WGS sequence"/>
</dbReference>
<proteinExistence type="predicted"/>
<dbReference type="PROSITE" id="PS50801">
    <property type="entry name" value="STAS"/>
    <property type="match status" value="1"/>
</dbReference>
<evidence type="ECO:0000256" key="1">
    <source>
        <dbReference type="SAM" id="Coils"/>
    </source>
</evidence>
<dbReference type="RefSeq" id="WP_052556727.1">
    <property type="nucleotide sequence ID" value="NZ_JMCC02000113.1"/>
</dbReference>
<evidence type="ECO:0000259" key="3">
    <source>
        <dbReference type="PROSITE" id="PS50801"/>
    </source>
</evidence>
<dbReference type="AlphaFoldDB" id="A0A0C1Z5N8"/>
<dbReference type="InterPro" id="IPR002645">
    <property type="entry name" value="STAS_dom"/>
</dbReference>
<dbReference type="SUPFAM" id="SSF52091">
    <property type="entry name" value="SpoIIaa-like"/>
    <property type="match status" value="1"/>
</dbReference>
<feature type="transmembrane region" description="Helical" evidence="2">
    <location>
        <begin position="27"/>
        <end position="50"/>
    </location>
</feature>
<protein>
    <submittedName>
        <fullName evidence="4">RsbR, positive regulator of sigma-B</fullName>
    </submittedName>
</protein>
<gene>
    <name evidence="4" type="ORF">DB30_00880</name>
</gene>
<evidence type="ECO:0000313" key="4">
    <source>
        <dbReference type="EMBL" id="KIG12924.1"/>
    </source>
</evidence>